<feature type="region of interest" description="Disordered" evidence="2">
    <location>
        <begin position="332"/>
        <end position="351"/>
    </location>
</feature>
<dbReference type="AlphaFoldDB" id="A0A7J6LP64"/>
<dbReference type="OrthoDB" id="409377at2759"/>
<dbReference type="Proteomes" id="UP000591131">
    <property type="component" value="Unassembled WGS sequence"/>
</dbReference>
<organism evidence="3 4">
    <name type="scientific">Perkinsus chesapeaki</name>
    <name type="common">Clam parasite</name>
    <name type="synonym">Perkinsus andrewsi</name>
    <dbReference type="NCBI Taxonomy" id="330153"/>
    <lineage>
        <taxon>Eukaryota</taxon>
        <taxon>Sar</taxon>
        <taxon>Alveolata</taxon>
        <taxon>Perkinsozoa</taxon>
        <taxon>Perkinsea</taxon>
        <taxon>Perkinsida</taxon>
        <taxon>Perkinsidae</taxon>
        <taxon>Perkinsus</taxon>
    </lineage>
</organism>
<protein>
    <submittedName>
        <fullName evidence="3">Uncharacterized protein</fullName>
    </submittedName>
</protein>
<feature type="compositionally biased region" description="Basic and acidic residues" evidence="2">
    <location>
        <begin position="594"/>
        <end position="614"/>
    </location>
</feature>
<keyword evidence="1" id="KW-0175">Coiled coil</keyword>
<gene>
    <name evidence="3" type="ORF">FOL47_006906</name>
</gene>
<proteinExistence type="predicted"/>
<evidence type="ECO:0000313" key="3">
    <source>
        <dbReference type="EMBL" id="KAF4660926.1"/>
    </source>
</evidence>
<feature type="region of interest" description="Disordered" evidence="2">
    <location>
        <begin position="1"/>
        <end position="64"/>
    </location>
</feature>
<dbReference type="EMBL" id="JAAPAO010000396">
    <property type="protein sequence ID" value="KAF4660926.1"/>
    <property type="molecule type" value="Genomic_DNA"/>
</dbReference>
<feature type="region of interest" description="Disordered" evidence="2">
    <location>
        <begin position="374"/>
        <end position="436"/>
    </location>
</feature>
<sequence length="836" mass="91848">MMRDDRGGGATAPVGVGGGGRSLPSRDKSASSSSSRSSSSSSSRVPPEGNGRPPPPPAGSGGRITLTAAAAPQVAPVVTSPPHNDTYERRRQIQEDYAYFVKNTYSRQCKEEDQDTAHAAAAVIVVEEEEDTPKETLIELGQLGHNAFNLVVYHTYLAHAWNDDVTIKLKDWYNEVGRLYFPSIAAMNDYVWAVFSKGRQFHLFVEETMPAATAAGGMSSSDLLLKQIDGRLRELVGLIDRMHEELITGSDAVTEKPSISEEDPKVTGRLNDLSEKLSNLILSYTTAVNGLRKELYELCAEDSRIAEKTSTSINSDALRAAALSVIHKPVGRGFDPRPVASDRGSSISSPPSAVTYKNLISLLLPTAQEYHNIKKRKQDDAEEGGATETGKSGRRSVRRPAVAALDTELGWQPGIRTHSPKTPTPPTLHFRESKGKSEGKVLSTTSFRESLAPPTKEALRTLQLFRGFCICNFTALRLVTDISGRRPAVRVPITRSRHIELLLEAQMPLKGINIKGETNRITIGTLWLLMASRSLTSQSDLQRHQRLVRDIAEKFNLDVLDSAKERQLLLAYLTGRSGIETIVRSSLWSPIEEGRSGMENGDKEHDAKKARLDPGDSCSLRAEAVGRRIVIEEKLSTLNEQLKEAHKQQQQQQATAAAAKANPAISRAVAALVQKTRIQAAVSSGYRADVEGDGIAPPETPSSSGQEDEMRTEKAIPLITSDVVAAVSSDNPELIALEIELEAKLQLQKQILIEYYRVSDMLRMERELVTCYQRRGKHLEIEKTKALTMLLEHTKGAEVDADLKQCQLAVTPRTLKAQDDRMAHRQDSLTVQSLHM</sequence>
<name>A0A7J6LP64_PERCH</name>
<evidence type="ECO:0000256" key="1">
    <source>
        <dbReference type="SAM" id="Coils"/>
    </source>
</evidence>
<feature type="coiled-coil region" evidence="1">
    <location>
        <begin position="628"/>
        <end position="662"/>
    </location>
</feature>
<feature type="region of interest" description="Disordered" evidence="2">
    <location>
        <begin position="689"/>
        <end position="709"/>
    </location>
</feature>
<comment type="caution">
    <text evidence="3">The sequence shown here is derived from an EMBL/GenBank/DDBJ whole genome shotgun (WGS) entry which is preliminary data.</text>
</comment>
<feature type="region of interest" description="Disordered" evidence="2">
    <location>
        <begin position="594"/>
        <end position="615"/>
    </location>
</feature>
<feature type="compositionally biased region" description="Low complexity" evidence="2">
    <location>
        <begin position="30"/>
        <end position="51"/>
    </location>
</feature>
<evidence type="ECO:0000256" key="2">
    <source>
        <dbReference type="SAM" id="MobiDB-lite"/>
    </source>
</evidence>
<evidence type="ECO:0000313" key="4">
    <source>
        <dbReference type="Proteomes" id="UP000591131"/>
    </source>
</evidence>
<accession>A0A7J6LP64</accession>
<keyword evidence="4" id="KW-1185">Reference proteome</keyword>
<reference evidence="3 4" key="1">
    <citation type="submission" date="2020-04" db="EMBL/GenBank/DDBJ databases">
        <title>Perkinsus chesapeaki whole genome sequence.</title>
        <authorList>
            <person name="Bogema D.R."/>
        </authorList>
    </citation>
    <scope>NUCLEOTIDE SEQUENCE [LARGE SCALE GENOMIC DNA]</scope>
    <source>
        <strain evidence="3">ATCC PRA-425</strain>
    </source>
</reference>